<dbReference type="PANTHER" id="PTHR30399">
    <property type="entry name" value="UNCHARACTERIZED PROTEIN YGJP"/>
    <property type="match status" value="1"/>
</dbReference>
<dbReference type="Proteomes" id="UP000228952">
    <property type="component" value="Unassembled WGS sequence"/>
</dbReference>
<dbReference type="PANTHER" id="PTHR30399:SF1">
    <property type="entry name" value="UTP PYROPHOSPHATASE"/>
    <property type="match status" value="1"/>
</dbReference>
<accession>A0A2M7W231</accession>
<feature type="domain" description="YgjP-like metallopeptidase" evidence="1">
    <location>
        <begin position="15"/>
        <end position="218"/>
    </location>
</feature>
<gene>
    <name evidence="2" type="ORF">COX64_02245</name>
</gene>
<evidence type="ECO:0000259" key="1">
    <source>
        <dbReference type="Pfam" id="PF01863"/>
    </source>
</evidence>
<protein>
    <recommendedName>
        <fullName evidence="1">YgjP-like metallopeptidase domain-containing protein</fullName>
    </recommendedName>
</protein>
<proteinExistence type="predicted"/>
<sequence>MSITISVVRSAKRRRSLTMRIMNRGEIELRAPSQKSLAFLVDFVANNTKFLAKSLQIPMQAILPKTLQTGNSLYIFGRQYLLELIPALRQRITVDTLNQAVVVNKRGNSISRVKLYELLTPTLAEFIAEKTPKLTAQMSTKAYTKLRYKLTRSLWGSCTRTGNISFNKRLVHYPTDIIEYVIIHELAHLQEHNHSKAFWDIVDTHCPDYKAAKKILKARTYG</sequence>
<dbReference type="Pfam" id="PF01863">
    <property type="entry name" value="YgjP-like"/>
    <property type="match status" value="1"/>
</dbReference>
<dbReference type="Gene3D" id="3.30.2010.10">
    <property type="entry name" value="Metalloproteases ('zincins'), catalytic domain"/>
    <property type="match status" value="1"/>
</dbReference>
<dbReference type="CDD" id="cd07344">
    <property type="entry name" value="M48_yhfN_like"/>
    <property type="match status" value="1"/>
</dbReference>
<evidence type="ECO:0000313" key="3">
    <source>
        <dbReference type="Proteomes" id="UP000228952"/>
    </source>
</evidence>
<dbReference type="InterPro" id="IPR053136">
    <property type="entry name" value="UTP_pyrophosphatase-like"/>
</dbReference>
<name>A0A2M7W231_9BACT</name>
<dbReference type="InterPro" id="IPR002725">
    <property type="entry name" value="YgjP-like_metallopeptidase"/>
</dbReference>
<reference evidence="3" key="1">
    <citation type="submission" date="2017-09" db="EMBL/GenBank/DDBJ databases">
        <title>Depth-based differentiation of microbial function through sediment-hosted aquifers and enrichment of novel symbionts in the deep terrestrial subsurface.</title>
        <authorList>
            <person name="Probst A.J."/>
            <person name="Ladd B."/>
            <person name="Jarett J.K."/>
            <person name="Geller-Mcgrath D.E."/>
            <person name="Sieber C.M.K."/>
            <person name="Emerson J.B."/>
            <person name="Anantharaman K."/>
            <person name="Thomas B.C."/>
            <person name="Malmstrom R."/>
            <person name="Stieglmeier M."/>
            <person name="Klingl A."/>
            <person name="Woyke T."/>
            <person name="Ryan C.M."/>
            <person name="Banfield J.F."/>
        </authorList>
    </citation>
    <scope>NUCLEOTIDE SEQUENCE [LARGE SCALE GENOMIC DNA]</scope>
</reference>
<evidence type="ECO:0000313" key="2">
    <source>
        <dbReference type="EMBL" id="PJA14341.1"/>
    </source>
</evidence>
<dbReference type="AlphaFoldDB" id="A0A2M7W231"/>
<comment type="caution">
    <text evidence="2">The sequence shown here is derived from an EMBL/GenBank/DDBJ whole genome shotgun (WGS) entry which is preliminary data.</text>
</comment>
<dbReference type="EMBL" id="PFQB01000054">
    <property type="protein sequence ID" value="PJA14341.1"/>
    <property type="molecule type" value="Genomic_DNA"/>
</dbReference>
<organism evidence="2 3">
    <name type="scientific">Candidatus Dojkabacteria bacterium CG_4_10_14_0_2_um_filter_Dojkabacteria_WS6_41_15</name>
    <dbReference type="NCBI Taxonomy" id="2014249"/>
    <lineage>
        <taxon>Bacteria</taxon>
        <taxon>Candidatus Dojkabacteria</taxon>
    </lineage>
</organism>